<dbReference type="RefSeq" id="XP_008284815.1">
    <property type="nucleotide sequence ID" value="XM_008286593.1"/>
</dbReference>
<dbReference type="Proteomes" id="UP000694891">
    <property type="component" value="Unplaced"/>
</dbReference>
<organism evidence="2 5">
    <name type="scientific">Stegastes partitus</name>
    <name type="common">bicolor damselfish</name>
    <dbReference type="NCBI Taxonomy" id="144197"/>
    <lineage>
        <taxon>Eukaryota</taxon>
        <taxon>Metazoa</taxon>
        <taxon>Chordata</taxon>
        <taxon>Craniata</taxon>
        <taxon>Vertebrata</taxon>
        <taxon>Euteleostomi</taxon>
        <taxon>Actinopterygii</taxon>
        <taxon>Neopterygii</taxon>
        <taxon>Teleostei</taxon>
        <taxon>Neoteleostei</taxon>
        <taxon>Acanthomorphata</taxon>
        <taxon>Ovalentaria</taxon>
        <taxon>Pomacentridae</taxon>
        <taxon>Stegastes</taxon>
    </lineage>
</organism>
<evidence type="ECO:0000313" key="2">
    <source>
        <dbReference type="Proteomes" id="UP000694891"/>
    </source>
</evidence>
<proteinExistence type="predicted"/>
<accession>A0A9Y4MWG0</accession>
<evidence type="ECO:0000313" key="4">
    <source>
        <dbReference type="RefSeq" id="XP_008284815.1"/>
    </source>
</evidence>
<dbReference type="GeneID" id="103360717"/>
<dbReference type="RefSeq" id="XP_008284814.1">
    <property type="nucleotide sequence ID" value="XM_008286592.1"/>
</dbReference>
<dbReference type="AlphaFoldDB" id="A0A9Y4MWG0"/>
<evidence type="ECO:0000313" key="5">
    <source>
        <dbReference type="RefSeq" id="XP_008284816.1"/>
    </source>
</evidence>
<dbReference type="Gene3D" id="1.10.150.50">
    <property type="entry name" value="Transcription Factor, Ets-1"/>
    <property type="match status" value="2"/>
</dbReference>
<feature type="compositionally biased region" description="Polar residues" evidence="1">
    <location>
        <begin position="138"/>
        <end position="156"/>
    </location>
</feature>
<protein>
    <submittedName>
        <fullName evidence="3 4">Uncharacterized protein LOC103360717 isoform X1</fullName>
    </submittedName>
</protein>
<name>A0A9Y4MWG0_9TELE</name>
<keyword evidence="2" id="KW-1185">Reference proteome</keyword>
<feature type="region of interest" description="Disordered" evidence="1">
    <location>
        <begin position="132"/>
        <end position="178"/>
    </location>
</feature>
<evidence type="ECO:0000313" key="3">
    <source>
        <dbReference type="RefSeq" id="XP_008284814.1"/>
    </source>
</evidence>
<dbReference type="PANTHER" id="PTHR46579:SF1">
    <property type="entry name" value="F5_8 TYPE C DOMAIN-CONTAINING PROTEIN"/>
    <property type="match status" value="1"/>
</dbReference>
<dbReference type="RefSeq" id="XP_008284816.1">
    <property type="nucleotide sequence ID" value="XM_008286594.1"/>
</dbReference>
<sequence>METANFVRDKLTEWGLGDFMQRFEDEAIDKETFLSLGNSGRLNVLIAKIGPRVKFRKRLKEYLQMETCHFVQNRLTEWDLSELIQPFEEEGIDKETFLSLEESGSISVLIPQIGPRVKFKKRLREYLQALNSRDGETMDTNSEPEYSTETDPSVSLWNLEPTPDTESSTDTDEEPVYPGAAVTRGRGLLAVMLFILRHRLTAAVQGSLLALLNFLIPTLVAESKHLLDKIAGMSTVFYCQSCQNYMGQNPGGFCLHCATVFDKASSIQNGNFFLFASLKDLLTDTLKNHGTELLPKTVKHGHGIADVMDGMLYQNLVQQGTLAADDLTLLWNCDEVPIFTSPQYSIWPLQFTINELPYTQRQENVIVAGLWLGQEKPKMNTFLKPFVDECCDLAQHPLQWRDCTGTARSSKVFSLVCSSDAVARPLLRNCKQFNGEYGCDWCLHPGTVVKKGSGSMRSYPYDETKQAARSKEMFQQNARQAERFTNPQNGVKGLSLLSVLPLFDIVLGFVPDYMHSVLLGVCKQLVCLWLDPVSSGKDWYVGRHVSQMDSRLLGLKPPSEMRRPPRSLKCYECWKASEWRAFLLFYGISVLPGVLQPRYLEHFVCLSLSIHVLLQESVSQQDLQLAHQHLVHFVKDMKELYGEENVSFNCHQLIHLSESVRNWGPLWATSAFTFERNNGNLRALLSDTDYNPRHIYQRFLWWHRIPRHLHSGVFNRHLDFAELLAQRSPLNDDSGSYEPLGKSRHLDITGSVTQAIEELLNRPVLVKSVEAFDSFTYRTTVYLCTGGKESHRTDGAVKLKDGCCGEVQLMLLCKENCVCTSSCLCRTVPVVVVQLYDVKAATPFSSTSPDTASQATFLRVERTNRPKAFFLEDIRCKCMYVDGWLVSLPNTYERY</sequence>
<gene>
    <name evidence="3 4 5" type="primary">LOC103360717</name>
</gene>
<dbReference type="InterPro" id="IPR013761">
    <property type="entry name" value="SAM/pointed_sf"/>
</dbReference>
<reference evidence="3 4" key="1">
    <citation type="submission" date="2025-04" db="UniProtKB">
        <authorList>
            <consortium name="RefSeq"/>
        </authorList>
    </citation>
    <scope>IDENTIFICATION</scope>
</reference>
<evidence type="ECO:0000256" key="1">
    <source>
        <dbReference type="SAM" id="MobiDB-lite"/>
    </source>
</evidence>
<dbReference type="PANTHER" id="PTHR46579">
    <property type="entry name" value="F5/8 TYPE C DOMAIN-CONTAINING PROTEIN-RELATED"/>
    <property type="match status" value="1"/>
</dbReference>